<dbReference type="PRINTS" id="PR00364">
    <property type="entry name" value="DISEASERSIST"/>
</dbReference>
<dbReference type="RefSeq" id="WP_413271569.1">
    <property type="nucleotide sequence ID" value="NZ_JBHFNQ010000125.1"/>
</dbReference>
<dbReference type="SMART" id="SM00382">
    <property type="entry name" value="AAA"/>
    <property type="match status" value="1"/>
</dbReference>
<dbReference type="SUPFAM" id="SSF52540">
    <property type="entry name" value="P-loop containing nucleoside triphosphate hydrolases"/>
    <property type="match status" value="1"/>
</dbReference>
<evidence type="ECO:0000313" key="2">
    <source>
        <dbReference type="EMBL" id="MFB2878499.1"/>
    </source>
</evidence>
<dbReference type="Pfam" id="PF00931">
    <property type="entry name" value="NB-ARC"/>
    <property type="match status" value="1"/>
</dbReference>
<comment type="caution">
    <text evidence="2">The sequence shown here is derived from an EMBL/GenBank/DDBJ whole genome shotgun (WGS) entry which is preliminary data.</text>
</comment>
<accession>A0ABV4X6U0</accession>
<reference evidence="2 3" key="1">
    <citation type="submission" date="2024-09" db="EMBL/GenBank/DDBJ databases">
        <title>Floridaenema gen nov. (Aerosakkonemataceae, Aerosakkonematales ord. nov., Cyanobacteria) from benthic tropical and subtropical fresh waters, with the description of four new species.</title>
        <authorList>
            <person name="Moretto J.A."/>
            <person name="Berthold D.E."/>
            <person name="Lefler F.W."/>
            <person name="Huang I.-S."/>
            <person name="Laughinghouse H. IV."/>
        </authorList>
    </citation>
    <scope>NUCLEOTIDE SEQUENCE [LARGE SCALE GENOMIC DNA]</scope>
    <source>
        <strain evidence="2 3">BLCC-F46</strain>
    </source>
</reference>
<dbReference type="Pfam" id="PF26355">
    <property type="entry name" value="HTH_VMAP-M9"/>
    <property type="match status" value="1"/>
</dbReference>
<proteinExistence type="predicted"/>
<dbReference type="Gene3D" id="3.40.50.300">
    <property type="entry name" value="P-loop containing nucleotide triphosphate hydrolases"/>
    <property type="match status" value="1"/>
</dbReference>
<dbReference type="InterPro" id="IPR003593">
    <property type="entry name" value="AAA+_ATPase"/>
</dbReference>
<name>A0ABV4X6U0_9CYAN</name>
<sequence>MTITEVLQFVDRIVEKQTGEHLDDLHKTVIQGLWQGKTYNQIADESGYDKNYVGDVSRKLFKILSEQLNEDINKYNFCWTLERVINSQFVGLVNTKINWCPFHPQPDANPPINQEEKTTKKTRYQDLTLAPKITHFYDRTPQLQTLSHWITTQNPRLISILGLSGIGKTTLVKQFIDSNLQQFDLIIWKSIKLSPSLDNIITDIFTLINYEPIQTENKLTQLLNLLRQQRCLIILDDVQELFTSGQFAGQYKTETKNYKTFLSKITELEHQSTVILISQEQCQEMTCLDEELYPVKCLELPGLDDTEILKALGLKDEESWSKLIELYEGNPAYLKDIANLIKIIFFGKADEFVREETLHLTEDMKFRFNELFERLTPVEQQILLELSKFNQPTSREELRQSLSLSSTDLINGLLSLNQRYLLKKIEGEEILFNLSPIFREYVINYGYLASIML</sequence>
<dbReference type="InterPro" id="IPR044974">
    <property type="entry name" value="Disease_R_plants"/>
</dbReference>
<dbReference type="PANTHER" id="PTHR23155:SF1205">
    <property type="entry name" value="DISEASE RESISTANCE PROTEIN RPM1"/>
    <property type="match status" value="1"/>
</dbReference>
<dbReference type="InterPro" id="IPR002182">
    <property type="entry name" value="NB-ARC"/>
</dbReference>
<dbReference type="InterPro" id="IPR027417">
    <property type="entry name" value="P-loop_NTPase"/>
</dbReference>
<feature type="domain" description="AAA+ ATPase" evidence="1">
    <location>
        <begin position="154"/>
        <end position="298"/>
    </location>
</feature>
<gene>
    <name evidence="2" type="ORF">ACE1CC_16730</name>
</gene>
<evidence type="ECO:0000313" key="3">
    <source>
        <dbReference type="Proteomes" id="UP001576774"/>
    </source>
</evidence>
<dbReference type="EMBL" id="JBHFNQ010000125">
    <property type="protein sequence ID" value="MFB2878499.1"/>
    <property type="molecule type" value="Genomic_DNA"/>
</dbReference>
<protein>
    <submittedName>
        <fullName evidence="2">NB-ARC domain-containing protein</fullName>
    </submittedName>
</protein>
<dbReference type="PANTHER" id="PTHR23155">
    <property type="entry name" value="DISEASE RESISTANCE PROTEIN RP"/>
    <property type="match status" value="1"/>
</dbReference>
<evidence type="ECO:0000259" key="1">
    <source>
        <dbReference type="SMART" id="SM00382"/>
    </source>
</evidence>
<dbReference type="Proteomes" id="UP001576774">
    <property type="component" value="Unassembled WGS sequence"/>
</dbReference>
<dbReference type="InterPro" id="IPR058651">
    <property type="entry name" value="HTH_VMAP-M9"/>
</dbReference>
<organism evidence="2 3">
    <name type="scientific">Floridaenema aerugineum BLCC-F46</name>
    <dbReference type="NCBI Taxonomy" id="3153654"/>
    <lineage>
        <taxon>Bacteria</taxon>
        <taxon>Bacillati</taxon>
        <taxon>Cyanobacteriota</taxon>
        <taxon>Cyanophyceae</taxon>
        <taxon>Oscillatoriophycideae</taxon>
        <taxon>Aerosakkonematales</taxon>
        <taxon>Aerosakkonemataceae</taxon>
        <taxon>Floridanema</taxon>
        <taxon>Floridanema aerugineum</taxon>
    </lineage>
</organism>
<keyword evidence="3" id="KW-1185">Reference proteome</keyword>